<name>A0A517XRZ3_9BACT</name>
<feature type="region of interest" description="Disordered" evidence="1">
    <location>
        <begin position="186"/>
        <end position="206"/>
    </location>
</feature>
<sequence length="476" mass="51996">MHRHPPTRRAFLGTAGATVALPFLEQLAPAASPKPPTRLGIWTVTGGTVLESCKPKESGRLPDKLPSILRPLEFARDDLLILSGLSHHGRSEGGLNAHEHCSLLHLTGAEVVRKVDGKLVAGPSVDQVAARAVGGQTFLPSLEIGLAGHENKYSFRAADVPVPFEANPRLIFDRMFRGRRPVVPNWAARATTPPPAPTTRPDTPDRSVLDLVREEANDLRRGLGAADQRRLDQYLEAVRAIERRIAFAEARQQVEARDALNPGPSRLTVPGNLPAANVPIWQITNPVSRDPERHEDYIRLMAELMVLAFQTDTTRVCTFACGSDEALFPGVVTVGYETHCHTLEHQGNAGRVEDADPIAREALRQIHAWYTKLFAETVRAMKAIDEGGSSLLDNTLLLYTSYMADGGHGTRDYPVVLAGKGGGSVRPGRHVAYTPQTPVANLYVELLDRMGAKVGRFGESHTSAHRRYDGRLPDLT</sequence>
<evidence type="ECO:0000313" key="3">
    <source>
        <dbReference type="Proteomes" id="UP000319576"/>
    </source>
</evidence>
<protein>
    <recommendedName>
        <fullName evidence="4">DUF1552 domain-containing protein</fullName>
    </recommendedName>
</protein>
<dbReference type="KEGG" id="uli:ETAA1_22260"/>
<dbReference type="OrthoDB" id="9146593at2"/>
<dbReference type="AlphaFoldDB" id="A0A517XRZ3"/>
<evidence type="ECO:0008006" key="4">
    <source>
        <dbReference type="Google" id="ProtNLM"/>
    </source>
</evidence>
<proteinExistence type="predicted"/>
<dbReference type="Proteomes" id="UP000319576">
    <property type="component" value="Chromosome"/>
</dbReference>
<dbReference type="InterPro" id="IPR006311">
    <property type="entry name" value="TAT_signal"/>
</dbReference>
<accession>A0A517XRZ3</accession>
<dbReference type="EMBL" id="CP036273">
    <property type="protein sequence ID" value="QDU20280.1"/>
    <property type="molecule type" value="Genomic_DNA"/>
</dbReference>
<dbReference type="PROSITE" id="PS51318">
    <property type="entry name" value="TAT"/>
    <property type="match status" value="1"/>
</dbReference>
<keyword evidence="3" id="KW-1185">Reference proteome</keyword>
<reference evidence="2 3" key="1">
    <citation type="submission" date="2019-02" db="EMBL/GenBank/DDBJ databases">
        <title>Deep-cultivation of Planctomycetes and their phenomic and genomic characterization uncovers novel biology.</title>
        <authorList>
            <person name="Wiegand S."/>
            <person name="Jogler M."/>
            <person name="Boedeker C."/>
            <person name="Pinto D."/>
            <person name="Vollmers J."/>
            <person name="Rivas-Marin E."/>
            <person name="Kohn T."/>
            <person name="Peeters S.H."/>
            <person name="Heuer A."/>
            <person name="Rast P."/>
            <person name="Oberbeckmann S."/>
            <person name="Bunk B."/>
            <person name="Jeske O."/>
            <person name="Meyerdierks A."/>
            <person name="Storesund J.E."/>
            <person name="Kallscheuer N."/>
            <person name="Luecker S."/>
            <person name="Lage O.M."/>
            <person name="Pohl T."/>
            <person name="Merkel B.J."/>
            <person name="Hornburger P."/>
            <person name="Mueller R.-W."/>
            <person name="Bruemmer F."/>
            <person name="Labrenz M."/>
            <person name="Spormann A.M."/>
            <person name="Op den Camp H."/>
            <person name="Overmann J."/>
            <person name="Amann R."/>
            <person name="Jetten M.S.M."/>
            <person name="Mascher T."/>
            <person name="Medema M.H."/>
            <person name="Devos D.P."/>
            <person name="Kaster A.-K."/>
            <person name="Ovreas L."/>
            <person name="Rohde M."/>
            <person name="Galperin M.Y."/>
            <person name="Jogler C."/>
        </authorList>
    </citation>
    <scope>NUCLEOTIDE SEQUENCE [LARGE SCALE GENOMIC DNA]</scope>
    <source>
        <strain evidence="2 3">ETA_A1</strain>
    </source>
</reference>
<dbReference type="Pfam" id="PF07586">
    <property type="entry name" value="HXXSHH"/>
    <property type="match status" value="1"/>
</dbReference>
<gene>
    <name evidence="2" type="ORF">ETAA1_22260</name>
</gene>
<dbReference type="InterPro" id="IPR011447">
    <property type="entry name" value="DUF1552"/>
</dbReference>
<organism evidence="2 3">
    <name type="scientific">Urbifossiella limnaea</name>
    <dbReference type="NCBI Taxonomy" id="2528023"/>
    <lineage>
        <taxon>Bacteria</taxon>
        <taxon>Pseudomonadati</taxon>
        <taxon>Planctomycetota</taxon>
        <taxon>Planctomycetia</taxon>
        <taxon>Gemmatales</taxon>
        <taxon>Gemmataceae</taxon>
        <taxon>Urbifossiella</taxon>
    </lineage>
</organism>
<dbReference type="RefSeq" id="WP_145237545.1">
    <property type="nucleotide sequence ID" value="NZ_CP036273.1"/>
</dbReference>
<evidence type="ECO:0000256" key="1">
    <source>
        <dbReference type="SAM" id="MobiDB-lite"/>
    </source>
</evidence>
<evidence type="ECO:0000313" key="2">
    <source>
        <dbReference type="EMBL" id="QDU20280.1"/>
    </source>
</evidence>